<dbReference type="AlphaFoldDB" id="A0A6H9YR56"/>
<feature type="signal peptide" evidence="1">
    <location>
        <begin position="1"/>
        <end position="31"/>
    </location>
</feature>
<dbReference type="RefSeq" id="WP_151566781.1">
    <property type="nucleotide sequence ID" value="NZ_WBMT01000021.1"/>
</dbReference>
<feature type="chain" id="PRO_5026078959" description="Peptidase C39-like domain-containing protein" evidence="1">
    <location>
        <begin position="32"/>
        <end position="222"/>
    </location>
</feature>
<evidence type="ECO:0000313" key="3">
    <source>
        <dbReference type="EMBL" id="KAB2342704.1"/>
    </source>
</evidence>
<dbReference type="Gene3D" id="3.90.70.10">
    <property type="entry name" value="Cysteine proteinases"/>
    <property type="match status" value="1"/>
</dbReference>
<protein>
    <recommendedName>
        <fullName evidence="2">Peptidase C39-like domain-containing protein</fullName>
    </recommendedName>
</protein>
<evidence type="ECO:0000259" key="2">
    <source>
        <dbReference type="Pfam" id="PF13529"/>
    </source>
</evidence>
<sequence>MTRTPRITALVGAAVLAPPLLAGIAVAPAHAAPAAPPAPVAAPAPSAEILATKKVTIKVQKQQRSYWCVPAAGRAMLSRLISRGLPSQSKLAGYMGTDSGGTTPAGFRNGLRKALSTYGSGQYDVVALRPGSQSAFLTNIKAAVGSKKVALAYRVYFGYKPWGRQVNNKTGHMMVVRGYTTGSSPKILWWDPWDNTYHTATLAKSWASVKKAGRQGHVAAKS</sequence>
<keyword evidence="1" id="KW-0732">Signal</keyword>
<reference evidence="3 4" key="1">
    <citation type="submission" date="2019-09" db="EMBL/GenBank/DDBJ databases">
        <title>Actinomadura physcomitrii sp. nov., a novel actinomycete isolated from moss [Physcomitrium sphaericum (Ludw) Fuernr].</title>
        <authorList>
            <person name="Zhuang X."/>
            <person name="Liu C."/>
        </authorList>
    </citation>
    <scope>NUCLEOTIDE SEQUENCE [LARGE SCALE GENOMIC DNA]</scope>
    <source>
        <strain evidence="3 4">HMC1</strain>
    </source>
</reference>
<evidence type="ECO:0000313" key="4">
    <source>
        <dbReference type="Proteomes" id="UP000468735"/>
    </source>
</evidence>
<dbReference type="Pfam" id="PF13529">
    <property type="entry name" value="Peptidase_C39_2"/>
    <property type="match status" value="1"/>
</dbReference>
<proteinExistence type="predicted"/>
<comment type="caution">
    <text evidence="3">The sequence shown here is derived from an EMBL/GenBank/DDBJ whole genome shotgun (WGS) entry which is preliminary data.</text>
</comment>
<dbReference type="EMBL" id="WBMT01000021">
    <property type="protein sequence ID" value="KAB2342704.1"/>
    <property type="molecule type" value="Genomic_DNA"/>
</dbReference>
<dbReference type="InterPro" id="IPR039564">
    <property type="entry name" value="Peptidase_C39-like"/>
</dbReference>
<keyword evidence="4" id="KW-1185">Reference proteome</keyword>
<feature type="domain" description="Peptidase C39-like" evidence="2">
    <location>
        <begin position="57"/>
        <end position="193"/>
    </location>
</feature>
<evidence type="ECO:0000256" key="1">
    <source>
        <dbReference type="SAM" id="SignalP"/>
    </source>
</evidence>
<name>A0A6H9YR56_9ACTN</name>
<organism evidence="3 4">
    <name type="scientific">Actinomadura rudentiformis</name>
    <dbReference type="NCBI Taxonomy" id="359158"/>
    <lineage>
        <taxon>Bacteria</taxon>
        <taxon>Bacillati</taxon>
        <taxon>Actinomycetota</taxon>
        <taxon>Actinomycetes</taxon>
        <taxon>Streptosporangiales</taxon>
        <taxon>Thermomonosporaceae</taxon>
        <taxon>Actinomadura</taxon>
    </lineage>
</organism>
<gene>
    <name evidence="3" type="ORF">F8566_37330</name>
</gene>
<dbReference type="Proteomes" id="UP000468735">
    <property type="component" value="Unassembled WGS sequence"/>
</dbReference>
<dbReference type="OrthoDB" id="3479933at2"/>
<accession>A0A6H9YR56</accession>